<evidence type="ECO:0000256" key="1">
    <source>
        <dbReference type="ARBA" id="ARBA00006242"/>
    </source>
</evidence>
<evidence type="ECO:0000256" key="2">
    <source>
        <dbReference type="ARBA" id="ARBA00022980"/>
    </source>
</evidence>
<dbReference type="Proteomes" id="UP000179233">
    <property type="component" value="Unassembled WGS sequence"/>
</dbReference>
<gene>
    <name evidence="5" type="primary">rpsB</name>
    <name evidence="6" type="ORF">A2786_01840</name>
</gene>
<dbReference type="InterPro" id="IPR001865">
    <property type="entry name" value="Ribosomal_uS2"/>
</dbReference>
<accession>A0A1G1VS91</accession>
<dbReference type="InterPro" id="IPR005706">
    <property type="entry name" value="Ribosomal_uS2_bac/mit/plastid"/>
</dbReference>
<evidence type="ECO:0000313" key="7">
    <source>
        <dbReference type="Proteomes" id="UP000179233"/>
    </source>
</evidence>
<protein>
    <recommendedName>
        <fullName evidence="4 5">Small ribosomal subunit protein uS2</fullName>
    </recommendedName>
</protein>
<dbReference type="SUPFAM" id="SSF52313">
    <property type="entry name" value="Ribosomal protein S2"/>
    <property type="match status" value="1"/>
</dbReference>
<dbReference type="GO" id="GO:0006412">
    <property type="term" value="P:translation"/>
    <property type="evidence" value="ECO:0007669"/>
    <property type="project" value="UniProtKB-UniRule"/>
</dbReference>
<dbReference type="CDD" id="cd01425">
    <property type="entry name" value="RPS2"/>
    <property type="match status" value="1"/>
</dbReference>
<dbReference type="AlphaFoldDB" id="A0A1G1VS91"/>
<dbReference type="PANTHER" id="PTHR12534">
    <property type="entry name" value="30S RIBOSOMAL PROTEIN S2 PROKARYOTIC AND ORGANELLAR"/>
    <property type="match status" value="1"/>
</dbReference>
<evidence type="ECO:0000256" key="3">
    <source>
        <dbReference type="ARBA" id="ARBA00023274"/>
    </source>
</evidence>
<dbReference type="PANTHER" id="PTHR12534:SF0">
    <property type="entry name" value="SMALL RIBOSOMAL SUBUNIT PROTEIN US2M"/>
    <property type="match status" value="1"/>
</dbReference>
<dbReference type="Gene3D" id="1.10.287.610">
    <property type="entry name" value="Helix hairpin bin"/>
    <property type="match status" value="1"/>
</dbReference>
<evidence type="ECO:0000256" key="4">
    <source>
        <dbReference type="ARBA" id="ARBA00035256"/>
    </source>
</evidence>
<sequence length="236" mass="26463">MAEEYVVPLTELLEAGSHFGHQVRRWNPKMAPYIYAERDGVHIFDLAKTAEGLKKSCEYVRDLVAGGGTLLIVGTKRQAREIVKEEALTAGAPFVSERWLGGSITNWEQIKKSIDKLLEMRGKRDSGEYKKYTKKENVLIAREVERLERFFGGMVALRKIPDAIFVVDTHREIVAVKEARRNGLTVVGIVDTNADPELVDHIIPANDDAVRSIKLVVSSIAKAYADGKRMAEKRSQ</sequence>
<keyword evidence="3 5" id="KW-0687">Ribonucleoprotein</keyword>
<proteinExistence type="inferred from homology"/>
<comment type="similarity">
    <text evidence="1 5">Belongs to the universal ribosomal protein uS2 family.</text>
</comment>
<name>A0A1G1VS91_9BACT</name>
<dbReference type="PRINTS" id="PR00395">
    <property type="entry name" value="RIBOSOMALS2"/>
</dbReference>
<comment type="caution">
    <text evidence="6">The sequence shown here is derived from an EMBL/GenBank/DDBJ whole genome shotgun (WGS) entry which is preliminary data.</text>
</comment>
<reference evidence="6 7" key="1">
    <citation type="journal article" date="2016" name="Nat. Commun.">
        <title>Thousands of microbial genomes shed light on interconnected biogeochemical processes in an aquifer system.</title>
        <authorList>
            <person name="Anantharaman K."/>
            <person name="Brown C.T."/>
            <person name="Hug L.A."/>
            <person name="Sharon I."/>
            <person name="Castelle C.J."/>
            <person name="Probst A.J."/>
            <person name="Thomas B.C."/>
            <person name="Singh A."/>
            <person name="Wilkins M.J."/>
            <person name="Karaoz U."/>
            <person name="Brodie E.L."/>
            <person name="Williams K.H."/>
            <person name="Hubbard S.S."/>
            <person name="Banfield J.F."/>
        </authorList>
    </citation>
    <scope>NUCLEOTIDE SEQUENCE [LARGE SCALE GENOMIC DNA]</scope>
</reference>
<dbReference type="InterPro" id="IPR018130">
    <property type="entry name" value="Ribosomal_uS2_CS"/>
</dbReference>
<dbReference type="NCBIfam" id="TIGR01011">
    <property type="entry name" value="rpsB_bact"/>
    <property type="match status" value="1"/>
</dbReference>
<evidence type="ECO:0000256" key="5">
    <source>
        <dbReference type="HAMAP-Rule" id="MF_00291"/>
    </source>
</evidence>
<keyword evidence="2 5" id="KW-0689">Ribosomal protein</keyword>
<dbReference type="PROSITE" id="PS00962">
    <property type="entry name" value="RIBOSOMAL_S2_1"/>
    <property type="match status" value="1"/>
</dbReference>
<dbReference type="GO" id="GO:0022627">
    <property type="term" value="C:cytosolic small ribosomal subunit"/>
    <property type="evidence" value="ECO:0007669"/>
    <property type="project" value="TreeGrafter"/>
</dbReference>
<dbReference type="InterPro" id="IPR023591">
    <property type="entry name" value="Ribosomal_uS2_flav_dom_sf"/>
</dbReference>
<dbReference type="EMBL" id="MHCJ01000003">
    <property type="protein sequence ID" value="OGY18240.1"/>
    <property type="molecule type" value="Genomic_DNA"/>
</dbReference>
<dbReference type="Gene3D" id="3.40.50.10490">
    <property type="entry name" value="Glucose-6-phosphate isomerase like protein, domain 1"/>
    <property type="match status" value="1"/>
</dbReference>
<dbReference type="Pfam" id="PF00318">
    <property type="entry name" value="Ribosomal_S2"/>
    <property type="match status" value="1"/>
</dbReference>
<dbReference type="GO" id="GO:0003735">
    <property type="term" value="F:structural constituent of ribosome"/>
    <property type="evidence" value="ECO:0007669"/>
    <property type="project" value="InterPro"/>
</dbReference>
<organism evidence="6 7">
    <name type="scientific">Candidatus Chisholmbacteria bacterium RIFCSPHIGHO2_01_FULL_52_32</name>
    <dbReference type="NCBI Taxonomy" id="1797591"/>
    <lineage>
        <taxon>Bacteria</taxon>
        <taxon>Candidatus Chisholmiibacteriota</taxon>
    </lineage>
</organism>
<dbReference type="HAMAP" id="MF_00291_B">
    <property type="entry name" value="Ribosomal_uS2_B"/>
    <property type="match status" value="1"/>
</dbReference>
<evidence type="ECO:0000313" key="6">
    <source>
        <dbReference type="EMBL" id="OGY18240.1"/>
    </source>
</evidence>